<protein>
    <submittedName>
        <fullName evidence="2">Uncharacterized protein</fullName>
    </submittedName>
</protein>
<evidence type="ECO:0000313" key="3">
    <source>
        <dbReference type="Proteomes" id="UP000266272"/>
    </source>
</evidence>
<feature type="compositionally biased region" description="Basic and acidic residues" evidence="1">
    <location>
        <begin position="338"/>
        <end position="354"/>
    </location>
</feature>
<dbReference type="AlphaFoldDB" id="A0A395P040"/>
<evidence type="ECO:0000313" key="2">
    <source>
        <dbReference type="EMBL" id="RFU81111.1"/>
    </source>
</evidence>
<sequence length="498" mass="54945">MVSQDTDEDDILRIPDMIKKTVTAGYFQAYSNIEKTVRSNPQDLLASQAITTAALSLPAWGPGITPAAKKTQQKLLGQLAGENSPEARFRTIPFEREASRLEQCIKEADPRTPHHAHGSEADDAADQLLPHSAEVLRSGAQSVRPRSVSGVLCAYTRLFELIAASVLAHFKSGGKSGLTAELVEAMAAVDRLGSFCFTGDKRVPSGTTFRYLGTMESIKHHAFPYTDPGRLNMAGQGSFGTGRVFMGRIWKLLQKRGRSVALSDDQREKLRKGRLCLDDWEASGQNRTAAFSSGVGAQTQPRRMRSWELSRDHHDNNCPSGAAVDGEELAGRPGHGSTPRESKRKAVESEIARESKRRKAKETCINFECKFPLSSGLPDGLERGFKQPPENSGHMKASHAGLINHYKEAHRLLEELQGKARGRAPPEEARIKSSDSRKLAKKVKQKRGGMRAALLAIRMLWFLESDQLVWNKAQGLEKKVEEATMYSTQYVREATGKL</sequence>
<reference evidence="2 3" key="1">
    <citation type="journal article" date="2018" name="PLoS Pathog.">
        <title>Evolution of structural diversity of trichothecenes, a family of toxins produced by plant pathogenic and entomopathogenic fungi.</title>
        <authorList>
            <person name="Proctor R.H."/>
            <person name="McCormick S.P."/>
            <person name="Kim H.S."/>
            <person name="Cardoza R.E."/>
            <person name="Stanley A.M."/>
            <person name="Lindo L."/>
            <person name="Kelly A."/>
            <person name="Brown D.W."/>
            <person name="Lee T."/>
            <person name="Vaughan M.M."/>
            <person name="Alexander N.J."/>
            <person name="Busman M."/>
            <person name="Gutierrez S."/>
        </authorList>
    </citation>
    <scope>NUCLEOTIDE SEQUENCE [LARGE SCALE GENOMIC DNA]</scope>
    <source>
        <strain evidence="2 3">IBT 40837</strain>
    </source>
</reference>
<dbReference type="EMBL" id="PXOA01000068">
    <property type="protein sequence ID" value="RFU81111.1"/>
    <property type="molecule type" value="Genomic_DNA"/>
</dbReference>
<proteinExistence type="predicted"/>
<feature type="region of interest" description="Disordered" evidence="1">
    <location>
        <begin position="420"/>
        <end position="443"/>
    </location>
</feature>
<feature type="compositionally biased region" description="Basic and acidic residues" evidence="1">
    <location>
        <begin position="420"/>
        <end position="438"/>
    </location>
</feature>
<comment type="caution">
    <text evidence="2">The sequence shown here is derived from an EMBL/GenBank/DDBJ whole genome shotgun (WGS) entry which is preliminary data.</text>
</comment>
<name>A0A395P040_TRIAR</name>
<dbReference type="OrthoDB" id="5243188at2759"/>
<gene>
    <name evidence="2" type="ORF">TARUN_1097</name>
</gene>
<accession>A0A395P040</accession>
<keyword evidence="3" id="KW-1185">Reference proteome</keyword>
<organism evidence="2 3">
    <name type="scientific">Trichoderma arundinaceum</name>
    <dbReference type="NCBI Taxonomy" id="490622"/>
    <lineage>
        <taxon>Eukaryota</taxon>
        <taxon>Fungi</taxon>
        <taxon>Dikarya</taxon>
        <taxon>Ascomycota</taxon>
        <taxon>Pezizomycotina</taxon>
        <taxon>Sordariomycetes</taxon>
        <taxon>Hypocreomycetidae</taxon>
        <taxon>Hypocreales</taxon>
        <taxon>Hypocreaceae</taxon>
        <taxon>Trichoderma</taxon>
    </lineage>
</organism>
<feature type="region of interest" description="Disordered" evidence="1">
    <location>
        <begin position="311"/>
        <end position="355"/>
    </location>
</feature>
<dbReference type="Proteomes" id="UP000266272">
    <property type="component" value="Unassembled WGS sequence"/>
</dbReference>
<evidence type="ECO:0000256" key="1">
    <source>
        <dbReference type="SAM" id="MobiDB-lite"/>
    </source>
</evidence>